<protein>
    <submittedName>
        <fullName evidence="1">Uncharacterized protein</fullName>
    </submittedName>
</protein>
<accession>A0A8I1YD93</accession>
<dbReference type="EMBL" id="JAFICZ010000001">
    <property type="protein sequence ID" value="MBP1296640.1"/>
    <property type="molecule type" value="Genomic_DNA"/>
</dbReference>
<evidence type="ECO:0000313" key="1">
    <source>
        <dbReference type="EMBL" id="MBP1296640.1"/>
    </source>
</evidence>
<dbReference type="Proteomes" id="UP000673383">
    <property type="component" value="Unassembled WGS sequence"/>
</dbReference>
<proteinExistence type="predicted"/>
<comment type="caution">
    <text evidence="1">The sequence shown here is derived from an EMBL/GenBank/DDBJ whole genome shotgun (WGS) entry which is preliminary data.</text>
</comment>
<organism evidence="1 2">
    <name type="scientific">Bradyrhizobium elkanii</name>
    <dbReference type="NCBI Taxonomy" id="29448"/>
    <lineage>
        <taxon>Bacteria</taxon>
        <taxon>Pseudomonadati</taxon>
        <taxon>Pseudomonadota</taxon>
        <taxon>Alphaproteobacteria</taxon>
        <taxon>Hyphomicrobiales</taxon>
        <taxon>Nitrobacteraceae</taxon>
        <taxon>Bradyrhizobium</taxon>
    </lineage>
</organism>
<reference evidence="1" key="1">
    <citation type="submission" date="2021-02" db="EMBL/GenBank/DDBJ databases">
        <title>Genomic Encyclopedia of Type Strains, Phase IV (KMG-V): Genome sequencing to study the core and pangenomes of soil and plant-associated prokaryotes.</title>
        <authorList>
            <person name="Whitman W."/>
        </authorList>
    </citation>
    <scope>NUCLEOTIDE SEQUENCE</scope>
    <source>
        <strain evidence="1">USDA 406</strain>
    </source>
</reference>
<name>A0A8I1YD93_BRAEL</name>
<sequence>MSKGRFRCPFRNEWERVEPTFRQSAKAPGREGVISRLMLDVMPKLCDAIERERDMSTPNGEFFDAVAAVAGALIEEAIEQRVPAAQMGGRTQHLDQMFSLINRVVRPRLAAPKQSRLILPEL</sequence>
<gene>
    <name evidence="1" type="ORF">JOH49_006393</name>
</gene>
<dbReference type="RefSeq" id="WP_209944699.1">
    <property type="nucleotide sequence ID" value="NZ_JAFICZ010000001.1"/>
</dbReference>
<dbReference type="AlphaFoldDB" id="A0A8I1YD93"/>
<evidence type="ECO:0000313" key="2">
    <source>
        <dbReference type="Proteomes" id="UP000673383"/>
    </source>
</evidence>